<dbReference type="Pfam" id="PF12625">
    <property type="entry name" value="Arabinose_bd"/>
    <property type="match status" value="1"/>
</dbReference>
<dbReference type="GO" id="GO:0003700">
    <property type="term" value="F:DNA-binding transcription factor activity"/>
    <property type="evidence" value="ECO:0007669"/>
    <property type="project" value="InterPro"/>
</dbReference>
<dbReference type="PRINTS" id="PR00032">
    <property type="entry name" value="HTHARAC"/>
</dbReference>
<dbReference type="PANTHER" id="PTHR47894:SF1">
    <property type="entry name" value="HTH-TYPE TRANSCRIPTIONAL REGULATOR VQSM"/>
    <property type="match status" value="1"/>
</dbReference>
<dbReference type="InterPro" id="IPR018060">
    <property type="entry name" value="HTH_AraC"/>
</dbReference>
<dbReference type="Gene3D" id="1.10.10.60">
    <property type="entry name" value="Homeodomain-like"/>
    <property type="match status" value="1"/>
</dbReference>
<keyword evidence="1" id="KW-0805">Transcription regulation</keyword>
<dbReference type="InterPro" id="IPR032687">
    <property type="entry name" value="AraC-type_N"/>
</dbReference>
<dbReference type="OrthoDB" id="5582699at2"/>
<feature type="domain" description="HTH araC/xylS-type" evidence="4">
    <location>
        <begin position="236"/>
        <end position="333"/>
    </location>
</feature>
<dbReference type="Pfam" id="PF12833">
    <property type="entry name" value="HTH_18"/>
    <property type="match status" value="1"/>
</dbReference>
<accession>A0A1K1V9Z1</accession>
<dbReference type="SMART" id="SM00342">
    <property type="entry name" value="HTH_ARAC"/>
    <property type="match status" value="1"/>
</dbReference>
<evidence type="ECO:0000256" key="1">
    <source>
        <dbReference type="ARBA" id="ARBA00023015"/>
    </source>
</evidence>
<protein>
    <submittedName>
        <fullName evidence="5">Transcriptional regulator, AraC family</fullName>
    </submittedName>
</protein>
<dbReference type="EMBL" id="FPJW01000002">
    <property type="protein sequence ID" value="SFX21580.1"/>
    <property type="molecule type" value="Genomic_DNA"/>
</dbReference>
<evidence type="ECO:0000259" key="4">
    <source>
        <dbReference type="PROSITE" id="PS01124"/>
    </source>
</evidence>
<gene>
    <name evidence="5" type="ORF">SAMN02745752_00841</name>
</gene>
<keyword evidence="3" id="KW-0804">Transcription</keyword>
<organism evidence="5 6">
    <name type="scientific">Marinospirillum alkaliphilum DSM 21637</name>
    <dbReference type="NCBI Taxonomy" id="1122209"/>
    <lineage>
        <taxon>Bacteria</taxon>
        <taxon>Pseudomonadati</taxon>
        <taxon>Pseudomonadota</taxon>
        <taxon>Gammaproteobacteria</taxon>
        <taxon>Oceanospirillales</taxon>
        <taxon>Oceanospirillaceae</taxon>
        <taxon>Marinospirillum</taxon>
    </lineage>
</organism>
<sequence>MERYSATVPIHFVHNLLQGVVLSDARRRRLLLQAGIPFFLLDAPGGRVTVEQFARLYRLLVNDCDDETPGFFSRPLRGGTLKFLCLGLLDAPNLQVALHRYCQFFRVLLDDLAYRLVVEEKHATLQLIEHRKPCGHRVLVHELMLKLVHGIASWLIAEKIPPQGISCAYEQPGHSSEYLYFYPGQVQFDQPFTALSFDRALLRKPIRQTRRELGSFLQRAPADWIYVSFGDRLVAHRVRDYLSDAEQVGASVAQVAEALHMSVRTLSRRLAAEGTRFQSVKDEVRRDLAVQQLTCSDLPLTRLAEQLGFEDLPSFSRAFRQWTGSTPGSYRRGLLYGRLD</sequence>
<dbReference type="STRING" id="1122209.SAMN02745752_00841"/>
<reference evidence="5 6" key="1">
    <citation type="submission" date="2016-11" db="EMBL/GenBank/DDBJ databases">
        <authorList>
            <person name="Jaros S."/>
            <person name="Januszkiewicz K."/>
            <person name="Wedrychowicz H."/>
        </authorList>
    </citation>
    <scope>NUCLEOTIDE SEQUENCE [LARGE SCALE GENOMIC DNA]</scope>
    <source>
        <strain evidence="5 6">DSM 21637</strain>
    </source>
</reference>
<evidence type="ECO:0000256" key="2">
    <source>
        <dbReference type="ARBA" id="ARBA00023125"/>
    </source>
</evidence>
<dbReference type="GO" id="GO:0005829">
    <property type="term" value="C:cytosol"/>
    <property type="evidence" value="ECO:0007669"/>
    <property type="project" value="TreeGrafter"/>
</dbReference>
<dbReference type="PANTHER" id="PTHR47894">
    <property type="entry name" value="HTH-TYPE TRANSCRIPTIONAL REGULATOR GADX"/>
    <property type="match status" value="1"/>
</dbReference>
<dbReference type="InterPro" id="IPR009057">
    <property type="entry name" value="Homeodomain-like_sf"/>
</dbReference>
<dbReference type="GO" id="GO:0000976">
    <property type="term" value="F:transcription cis-regulatory region binding"/>
    <property type="evidence" value="ECO:0007669"/>
    <property type="project" value="TreeGrafter"/>
</dbReference>
<dbReference type="SUPFAM" id="SSF46689">
    <property type="entry name" value="Homeodomain-like"/>
    <property type="match status" value="1"/>
</dbReference>
<dbReference type="RefSeq" id="WP_072325084.1">
    <property type="nucleotide sequence ID" value="NZ_FPJW01000002.1"/>
</dbReference>
<proteinExistence type="predicted"/>
<keyword evidence="2" id="KW-0238">DNA-binding</keyword>
<evidence type="ECO:0000313" key="6">
    <source>
        <dbReference type="Proteomes" id="UP000182350"/>
    </source>
</evidence>
<keyword evidence="6" id="KW-1185">Reference proteome</keyword>
<dbReference type="PROSITE" id="PS01124">
    <property type="entry name" value="HTH_ARAC_FAMILY_2"/>
    <property type="match status" value="1"/>
</dbReference>
<evidence type="ECO:0000256" key="3">
    <source>
        <dbReference type="ARBA" id="ARBA00023163"/>
    </source>
</evidence>
<name>A0A1K1V9Z1_9GAMM</name>
<dbReference type="Proteomes" id="UP000182350">
    <property type="component" value="Unassembled WGS sequence"/>
</dbReference>
<dbReference type="InterPro" id="IPR020449">
    <property type="entry name" value="Tscrpt_reg_AraC-type_HTH"/>
</dbReference>
<dbReference type="AlphaFoldDB" id="A0A1K1V9Z1"/>
<evidence type="ECO:0000313" key="5">
    <source>
        <dbReference type="EMBL" id="SFX21580.1"/>
    </source>
</evidence>